<dbReference type="PATRIC" id="fig|1280946.3.peg.236"/>
<protein>
    <submittedName>
        <fullName evidence="7">Pyruvate dehydrogenase</fullName>
    </submittedName>
</protein>
<dbReference type="SUPFAM" id="SSF52518">
    <property type="entry name" value="Thiamin diphosphate-binding fold (THDP-binding)"/>
    <property type="match status" value="2"/>
</dbReference>
<comment type="similarity">
    <text evidence="1 3">Belongs to the TPP enzyme family.</text>
</comment>
<dbReference type="Pfam" id="PF02776">
    <property type="entry name" value="TPP_enzyme_N"/>
    <property type="match status" value="1"/>
</dbReference>
<dbReference type="Gene3D" id="3.40.50.1220">
    <property type="entry name" value="TPP-binding domain"/>
    <property type="match status" value="1"/>
</dbReference>
<evidence type="ECO:0000256" key="2">
    <source>
        <dbReference type="ARBA" id="ARBA00023052"/>
    </source>
</evidence>
<feature type="domain" description="Thiamine pyrophosphate enzyme N-terminal TPP-binding" evidence="6">
    <location>
        <begin position="4"/>
        <end position="119"/>
    </location>
</feature>
<dbReference type="GO" id="GO:0003824">
    <property type="term" value="F:catalytic activity"/>
    <property type="evidence" value="ECO:0007669"/>
    <property type="project" value="InterPro"/>
</dbReference>
<dbReference type="CDD" id="cd07039">
    <property type="entry name" value="TPP_PYR_POX"/>
    <property type="match status" value="1"/>
</dbReference>
<dbReference type="PROSITE" id="PS00187">
    <property type="entry name" value="TPP_ENZYMES"/>
    <property type="match status" value="1"/>
</dbReference>
<dbReference type="GO" id="GO:0019752">
    <property type="term" value="P:carboxylic acid metabolic process"/>
    <property type="evidence" value="ECO:0007669"/>
    <property type="project" value="UniProtKB-ARBA"/>
</dbReference>
<proteinExistence type="inferred from homology"/>
<dbReference type="InterPro" id="IPR012000">
    <property type="entry name" value="Thiamin_PyroP_enz_cen_dom"/>
</dbReference>
<dbReference type="STRING" id="1280946.HY29_01225"/>
<keyword evidence="2 3" id="KW-0786">Thiamine pyrophosphate</keyword>
<dbReference type="Pfam" id="PF02775">
    <property type="entry name" value="TPP_enzyme_C"/>
    <property type="match status" value="1"/>
</dbReference>
<name>A0A062UI34_9PROT</name>
<dbReference type="InterPro" id="IPR047211">
    <property type="entry name" value="POXB-like"/>
</dbReference>
<dbReference type="Pfam" id="PF00205">
    <property type="entry name" value="TPP_enzyme_M"/>
    <property type="match status" value="1"/>
</dbReference>
<evidence type="ECO:0000313" key="7">
    <source>
        <dbReference type="EMBL" id="KCZ57378.1"/>
    </source>
</evidence>
<dbReference type="CDD" id="cd02014">
    <property type="entry name" value="TPP_POX"/>
    <property type="match status" value="1"/>
</dbReference>
<evidence type="ECO:0000259" key="5">
    <source>
        <dbReference type="Pfam" id="PF02775"/>
    </source>
</evidence>
<comment type="caution">
    <text evidence="7">The sequence shown here is derived from an EMBL/GenBank/DDBJ whole genome shotgun (WGS) entry which is preliminary data.</text>
</comment>
<dbReference type="InterPro" id="IPR029061">
    <property type="entry name" value="THDP-binding"/>
</dbReference>
<dbReference type="eggNOG" id="COG0028">
    <property type="taxonomic scope" value="Bacteria"/>
</dbReference>
<dbReference type="InterPro" id="IPR000399">
    <property type="entry name" value="TPP-bd_CS"/>
</dbReference>
<keyword evidence="8" id="KW-1185">Reference proteome</keyword>
<accession>A0A062UI34</accession>
<evidence type="ECO:0000259" key="6">
    <source>
        <dbReference type="Pfam" id="PF02776"/>
    </source>
</evidence>
<dbReference type="Gene3D" id="3.40.50.970">
    <property type="match status" value="2"/>
</dbReference>
<evidence type="ECO:0000256" key="3">
    <source>
        <dbReference type="RuleBase" id="RU362132"/>
    </source>
</evidence>
<sequence>MAKTVAHIVVDALEKAGAKRVYGIPGDTINHFTDAVSKSDLRWITVRHEEAGAFAAGGESYMTGELSVCAGTCGPGSLHFVNGIYESHRNGAPVLLIASDVARTESGFNFPQEVDQKKIYEQHSHFCEYISHPSQARRIITKAAQAALNKKGVAVVIVNGDMFSEKDADEMDWEVYRPKPVCRPNDQEMTDLAALVDAAKKVSVYAGIGARDAREEIMAFCEKVKAPMVHTTRAKEFLEPNNPYNVGVNGILGNRAGVEALENADLVIAIGCDFAYTQYYPESKKIVQIDIDPTHLGRRSAINMGLVGDAKTTLAALVPMVSAKSDTGHLEEYQEQWNKDLEGYLEEGKENDPNLIHPQFVANMLDKKAADDAIFVSDVGTSMVWMLRHLKATGKRRFLNSLLHGTMANGFPQAMGAKLAYPDRQVIAMCGDGGLTMLMGDLLTLVQEKIPLKLVVFHNNTLGFVEMEQRVEGLVDHFTGLTNPDFSKLAEACGITGWHVENSNDLETAMDAWLAAEGPALLDVHVNQMELVMPPKIEVSQVASTALFGMKAVLDGRTKEVVDLLRNNFLR</sequence>
<dbReference type="PANTHER" id="PTHR42981:SF2">
    <property type="entry name" value="PYRUVATE DEHYDROGENASE [UBIQUINONE]"/>
    <property type="match status" value="1"/>
</dbReference>
<dbReference type="EMBL" id="AWFF01000001">
    <property type="protein sequence ID" value="KCZ57378.1"/>
    <property type="molecule type" value="Genomic_DNA"/>
</dbReference>
<dbReference type="InterPro" id="IPR047210">
    <property type="entry name" value="TPP_PYR_POXB-like"/>
</dbReference>
<reference evidence="7 8" key="1">
    <citation type="journal article" date="2014" name="Antonie Van Leeuwenhoek">
        <title>Hyphomonas beringensis sp. nov. and Hyphomonas chukchiensis sp. nov., isolated from surface seawater of the Bering Sea and Chukchi Sea.</title>
        <authorList>
            <person name="Li C."/>
            <person name="Lai Q."/>
            <person name="Li G."/>
            <person name="Dong C."/>
            <person name="Wang J."/>
            <person name="Liao Y."/>
            <person name="Shao Z."/>
        </authorList>
    </citation>
    <scope>NUCLEOTIDE SEQUENCE [LARGE SCALE GENOMIC DNA]</scope>
    <source>
        <strain evidence="7 8">25B14_1</strain>
    </source>
</reference>
<gene>
    <name evidence="7" type="ORF">HY29_01225</name>
</gene>
<organism evidence="7 8">
    <name type="scientific">Hyphomonas beringensis</name>
    <dbReference type="NCBI Taxonomy" id="1280946"/>
    <lineage>
        <taxon>Bacteria</taxon>
        <taxon>Pseudomonadati</taxon>
        <taxon>Pseudomonadota</taxon>
        <taxon>Alphaproteobacteria</taxon>
        <taxon>Hyphomonadales</taxon>
        <taxon>Hyphomonadaceae</taxon>
        <taxon>Hyphomonas</taxon>
    </lineage>
</organism>
<dbReference type="InterPro" id="IPR047212">
    <property type="entry name" value="TPP_POXB-like"/>
</dbReference>
<evidence type="ECO:0000313" key="8">
    <source>
        <dbReference type="Proteomes" id="UP000027037"/>
    </source>
</evidence>
<dbReference type="OrthoDB" id="4494979at2"/>
<dbReference type="GO" id="GO:0000287">
    <property type="term" value="F:magnesium ion binding"/>
    <property type="evidence" value="ECO:0007669"/>
    <property type="project" value="InterPro"/>
</dbReference>
<evidence type="ECO:0000259" key="4">
    <source>
        <dbReference type="Pfam" id="PF00205"/>
    </source>
</evidence>
<dbReference type="AlphaFoldDB" id="A0A062UI34"/>
<dbReference type="PANTHER" id="PTHR42981">
    <property type="entry name" value="PYRUVATE DEHYDROGENASE [UBIQUINONE]"/>
    <property type="match status" value="1"/>
</dbReference>
<dbReference type="RefSeq" id="WP_034790185.1">
    <property type="nucleotide sequence ID" value="NZ_AWFF01000001.1"/>
</dbReference>
<dbReference type="InterPro" id="IPR011766">
    <property type="entry name" value="TPP_enzyme_TPP-bd"/>
</dbReference>
<dbReference type="SUPFAM" id="SSF52467">
    <property type="entry name" value="DHS-like NAD/FAD-binding domain"/>
    <property type="match status" value="1"/>
</dbReference>
<dbReference type="GO" id="GO:0030976">
    <property type="term" value="F:thiamine pyrophosphate binding"/>
    <property type="evidence" value="ECO:0007669"/>
    <property type="project" value="InterPro"/>
</dbReference>
<dbReference type="InterPro" id="IPR012001">
    <property type="entry name" value="Thiamin_PyroP_enz_TPP-bd_dom"/>
</dbReference>
<dbReference type="InterPro" id="IPR029035">
    <property type="entry name" value="DHS-like_NAD/FAD-binding_dom"/>
</dbReference>
<feature type="domain" description="Thiamine pyrophosphate enzyme central" evidence="4">
    <location>
        <begin position="190"/>
        <end position="317"/>
    </location>
</feature>
<feature type="domain" description="Thiamine pyrophosphate enzyme TPP-binding" evidence="5">
    <location>
        <begin position="378"/>
        <end position="524"/>
    </location>
</feature>
<keyword evidence="7" id="KW-0670">Pyruvate</keyword>
<dbReference type="Proteomes" id="UP000027037">
    <property type="component" value="Unassembled WGS sequence"/>
</dbReference>
<evidence type="ECO:0000256" key="1">
    <source>
        <dbReference type="ARBA" id="ARBA00007812"/>
    </source>
</evidence>